<feature type="region of interest" description="Disordered" evidence="1">
    <location>
        <begin position="330"/>
        <end position="349"/>
    </location>
</feature>
<feature type="compositionally biased region" description="Polar residues" evidence="1">
    <location>
        <begin position="519"/>
        <end position="538"/>
    </location>
</feature>
<evidence type="ECO:0000313" key="2">
    <source>
        <dbReference type="Proteomes" id="UP000095281"/>
    </source>
</evidence>
<feature type="compositionally biased region" description="Acidic residues" evidence="1">
    <location>
        <begin position="289"/>
        <end position="298"/>
    </location>
</feature>
<name>A0A1I8BYB9_MELHA</name>
<reference evidence="3" key="1">
    <citation type="submission" date="2016-11" db="UniProtKB">
        <authorList>
            <consortium name="WormBaseParasite"/>
        </authorList>
    </citation>
    <scope>IDENTIFICATION</scope>
</reference>
<feature type="region of interest" description="Disordered" evidence="1">
    <location>
        <begin position="283"/>
        <end position="313"/>
    </location>
</feature>
<sequence length="832" mass="94602">MSDQNKEHIRAEFQKRLQSSLIAYGSNGAVLFEFVKDFKMDWQTDVYVIARLLGYSDGIDGLIALMKSFPNDVVVEELPSGLVRFKPVPNGETIENLNLIDQSNKQIAENRERKMMFNQRQNPINIRLSSMPPPIYPPQILTQSHPIPLSHSGQPIPPHLLPPYHRGYIPSSKPRVKQPISENANLIDLGVRAPLSQRQNGDGRQSRNRTNSINGREERMRDGRSSPPSIIKDQKYFLYTLGFSRAATPRVISLHSSTNDLTELEQTEKEFLFKIGKGRPILGQSFEPEFPEDNDYFNEDFRTPASDDESTLTGASTRVGSVASLNNLNDSNLQSGNVLTDEREEAELDEDIDDFDYEDDESIVSDDSESDLGIRFDEFEEPGELKEKENISGCRFLERLKNEFQPPQADLSRLLYLFQSNDGSLSSSKIDDLKRCYEKEFGCALSSKELNRLLGCPPNIRIVGESFKKAAYPASSFFRVIQSDSNIYTIKLRRCLAGEFIDPSIYFARLPTQILPQNNVSSSRTSTPLPQVSSASTRITSNNNIPSTSTNISTPTQPIASVKSVEKPFNSKLDFLQISIKISTILDKNTNGQILLNELFDQLNKTSLHPLLKTKMELLGYLVEFLVDIYEISIKGDEIYIIRKQPKVNKNKFISSASFNGLRSGNKLRVKLLSIVSNGDAKLELCQLSSKLKRLMSDYSDLLEVLEEQPTQYLTPCDKRMVFFYDRSKRLRRGYITKRESESSVSIKDFDILDIRNYLVLNNCVFDVPENFPIWQFPSCQFPAQIVNADMIQIRRFWKEGTEFSVIINEIIDGQKCFCRPLPINSMDVVDF</sequence>
<feature type="compositionally biased region" description="Basic and acidic residues" evidence="1">
    <location>
        <begin position="215"/>
        <end position="224"/>
    </location>
</feature>
<feature type="region of interest" description="Disordered" evidence="1">
    <location>
        <begin position="519"/>
        <end position="553"/>
    </location>
</feature>
<dbReference type="AlphaFoldDB" id="A0A1I8BYB9"/>
<proteinExistence type="predicted"/>
<evidence type="ECO:0000313" key="3">
    <source>
        <dbReference type="WBParaSite" id="MhA1_Contig730.frz3.gene12"/>
    </source>
</evidence>
<feature type="region of interest" description="Disordered" evidence="1">
    <location>
        <begin position="187"/>
        <end position="229"/>
    </location>
</feature>
<feature type="compositionally biased region" description="Low complexity" evidence="1">
    <location>
        <begin position="539"/>
        <end position="553"/>
    </location>
</feature>
<organism evidence="2 3">
    <name type="scientific">Meloidogyne hapla</name>
    <name type="common">Root-knot nematode worm</name>
    <dbReference type="NCBI Taxonomy" id="6305"/>
    <lineage>
        <taxon>Eukaryota</taxon>
        <taxon>Metazoa</taxon>
        <taxon>Ecdysozoa</taxon>
        <taxon>Nematoda</taxon>
        <taxon>Chromadorea</taxon>
        <taxon>Rhabditida</taxon>
        <taxon>Tylenchina</taxon>
        <taxon>Tylenchomorpha</taxon>
        <taxon>Tylenchoidea</taxon>
        <taxon>Meloidogynidae</taxon>
        <taxon>Meloidogyninae</taxon>
        <taxon>Meloidogyne</taxon>
    </lineage>
</organism>
<dbReference type="WBParaSite" id="MhA1_Contig730.frz3.gene12">
    <property type="protein sequence ID" value="MhA1_Contig730.frz3.gene12"/>
    <property type="gene ID" value="MhA1_Contig730.frz3.gene12"/>
</dbReference>
<evidence type="ECO:0000256" key="1">
    <source>
        <dbReference type="SAM" id="MobiDB-lite"/>
    </source>
</evidence>
<keyword evidence="2" id="KW-1185">Reference proteome</keyword>
<accession>A0A1I8BYB9</accession>
<feature type="compositionally biased region" description="Polar residues" evidence="1">
    <location>
        <begin position="196"/>
        <end position="214"/>
    </location>
</feature>
<protein>
    <submittedName>
        <fullName evidence="3">HTH OST-type domain-containing protein</fullName>
    </submittedName>
</protein>
<dbReference type="Proteomes" id="UP000095281">
    <property type="component" value="Unplaced"/>
</dbReference>